<dbReference type="PANTHER" id="PTHR42252:SF1">
    <property type="entry name" value="DUF434 DOMAIN-CONTAINING PROTEIN"/>
    <property type="match status" value="1"/>
</dbReference>
<organism evidence="4 5">
    <name type="scientific">Thermoproteota archaeon</name>
    <dbReference type="NCBI Taxonomy" id="2056631"/>
    <lineage>
        <taxon>Archaea</taxon>
        <taxon>Thermoproteota</taxon>
    </lineage>
</organism>
<evidence type="ECO:0000313" key="4">
    <source>
        <dbReference type="EMBL" id="RLE53041.1"/>
    </source>
</evidence>
<dbReference type="AlphaFoldDB" id="A0A497F163"/>
<gene>
    <name evidence="3" type="ORF">DRJ31_03370</name>
    <name evidence="4" type="ORF">DRJ33_02085</name>
</gene>
<evidence type="ECO:0000259" key="2">
    <source>
        <dbReference type="Pfam" id="PF18481"/>
    </source>
</evidence>
<proteinExistence type="predicted"/>
<dbReference type="Pfam" id="PF18481">
    <property type="entry name" value="DUF5616"/>
    <property type="match status" value="1"/>
</dbReference>
<dbReference type="EMBL" id="QMQX01000024">
    <property type="protein sequence ID" value="RLE53041.1"/>
    <property type="molecule type" value="Genomic_DNA"/>
</dbReference>
<accession>A0A497F163</accession>
<feature type="domain" description="DUF434" evidence="1">
    <location>
        <begin position="8"/>
        <end position="63"/>
    </location>
</feature>
<dbReference type="InterPro" id="IPR007368">
    <property type="entry name" value="DUF434"/>
</dbReference>
<name>A0A497F163_9CREN</name>
<dbReference type="PANTHER" id="PTHR42252">
    <property type="entry name" value="DUF5616 DOMAIN-CONTAINING PROTEIN"/>
    <property type="match status" value="1"/>
</dbReference>
<dbReference type="InterPro" id="IPR041652">
    <property type="entry name" value="DUF5616"/>
</dbReference>
<protein>
    <submittedName>
        <fullName evidence="4">DUF434 domain-containing protein</fullName>
    </submittedName>
</protein>
<dbReference type="Proteomes" id="UP000278475">
    <property type="component" value="Unassembled WGS sequence"/>
</dbReference>
<dbReference type="Proteomes" id="UP000272051">
    <property type="component" value="Unassembled WGS sequence"/>
</dbReference>
<comment type="caution">
    <text evidence="4">The sequence shown here is derived from an EMBL/GenBank/DDBJ whole genome shotgun (WGS) entry which is preliminary data.</text>
</comment>
<evidence type="ECO:0000313" key="3">
    <source>
        <dbReference type="EMBL" id="RLE49841.1"/>
    </source>
</evidence>
<evidence type="ECO:0000313" key="6">
    <source>
        <dbReference type="Proteomes" id="UP000278475"/>
    </source>
</evidence>
<reference evidence="5 6" key="1">
    <citation type="submission" date="2018-06" db="EMBL/GenBank/DDBJ databases">
        <title>Extensive metabolic versatility and redundancy in microbially diverse, dynamic hydrothermal sediments.</title>
        <authorList>
            <person name="Dombrowski N."/>
            <person name="Teske A."/>
            <person name="Baker B.J."/>
        </authorList>
    </citation>
    <scope>NUCLEOTIDE SEQUENCE [LARGE SCALE GENOMIC DNA]</scope>
    <source>
        <strain evidence="4">B34_G17</strain>
        <strain evidence="3">B66_G16</strain>
    </source>
</reference>
<dbReference type="EMBL" id="QMQV01000020">
    <property type="protein sequence ID" value="RLE49841.1"/>
    <property type="molecule type" value="Genomic_DNA"/>
</dbReference>
<evidence type="ECO:0000313" key="5">
    <source>
        <dbReference type="Proteomes" id="UP000272051"/>
    </source>
</evidence>
<dbReference type="Pfam" id="PF04256">
    <property type="entry name" value="DUF434"/>
    <property type="match status" value="1"/>
</dbReference>
<feature type="domain" description="DUF5616" evidence="2">
    <location>
        <begin position="70"/>
        <end position="204"/>
    </location>
</feature>
<sequence length="218" mass="24368">MNSILSEKLAKASVDARYLLSRGYNREAVVRFVGDRYLLSKEERLVIYRGVYDPITALIHRRKRVSRDFIQRKTLAIDGFNVLITVESALSNKPLLLCDDGFIRDISAVHGRHTLSDITLSALTALANHLSKLNPKQVFFFYDSPVSHSGDLAKLTYEILTKYNVACEAKAVKQVDSEVLKSGEIVASSDYAIVSRANYVYDLGGEVAKELNPTIIKL</sequence>
<evidence type="ECO:0000259" key="1">
    <source>
        <dbReference type="Pfam" id="PF04256"/>
    </source>
</evidence>